<name>A0A2Z3LDM1_9BACT</name>
<evidence type="ECO:0000313" key="1">
    <source>
        <dbReference type="EMBL" id="AWN81866.1"/>
    </source>
</evidence>
<proteinExistence type="predicted"/>
<gene>
    <name evidence="1" type="ORF">DK880_00548</name>
</gene>
<dbReference type="RefSeq" id="WP_162534137.1">
    <property type="nucleotide sequence ID" value="NZ_CP029619.1"/>
</dbReference>
<organism evidence="1 2">
    <name type="scientific">Candidatus Cardinium hertigii</name>
    <dbReference type="NCBI Taxonomy" id="247481"/>
    <lineage>
        <taxon>Bacteria</taxon>
        <taxon>Pseudomonadati</taxon>
        <taxon>Bacteroidota</taxon>
        <taxon>Cytophagia</taxon>
        <taxon>Cytophagales</taxon>
        <taxon>Amoebophilaceae</taxon>
        <taxon>Candidatus Cardinium</taxon>
    </lineage>
</organism>
<dbReference type="AlphaFoldDB" id="A0A2Z3LDM1"/>
<protein>
    <recommendedName>
        <fullName evidence="3">Lipoprotein</fullName>
    </recommendedName>
</protein>
<dbReference type="KEGG" id="cher:DK880_00548"/>
<dbReference type="EMBL" id="CP029619">
    <property type="protein sequence ID" value="AWN81866.1"/>
    <property type="molecule type" value="Genomic_DNA"/>
</dbReference>
<evidence type="ECO:0000313" key="2">
    <source>
        <dbReference type="Proteomes" id="UP000245872"/>
    </source>
</evidence>
<sequence length="74" mass="8585">MRKSIATLWCLSILALGGSCRKEKVAPSTNQLEEEFLRKCGMKNEQIKQLNEQLTDEQIKQLNEQLQPYFKNLS</sequence>
<accession>A0A2Z3LDM1</accession>
<dbReference type="PROSITE" id="PS51257">
    <property type="entry name" value="PROKAR_LIPOPROTEIN"/>
    <property type="match status" value="1"/>
</dbReference>
<reference evidence="1 2" key="1">
    <citation type="submission" date="2018-05" db="EMBL/GenBank/DDBJ databases">
        <title>Candidatus Cardinium hertigii Genome Assembly.</title>
        <authorList>
            <person name="Showmaker K.C."/>
            <person name="Walden K.O."/>
            <person name="Fields C.J."/>
            <person name="Lambert K.N."/>
            <person name="Hudson M.E."/>
        </authorList>
    </citation>
    <scope>NUCLEOTIDE SEQUENCE [LARGE SCALE GENOMIC DNA]</scope>
    <source>
        <strain evidence="2">cHgTN10</strain>
    </source>
</reference>
<keyword evidence="2" id="KW-1185">Reference proteome</keyword>
<dbReference type="Proteomes" id="UP000245872">
    <property type="component" value="Chromosome"/>
</dbReference>
<evidence type="ECO:0008006" key="3">
    <source>
        <dbReference type="Google" id="ProtNLM"/>
    </source>
</evidence>